<sequence length="668" mass="71904">CGQGAPLPVVRCDLHASTNNPEHRTDGIGARGLVVRRGRPFQVTLTLSATQPPCSPRIPTFTLVARTGAQAGGAEAVFPVSGHADGTRWSAAVKERDPRRWVLSVTSPADAGVGRYSLLLQGSGKTRRLLGRFALLFNPWARGDAVFLEGEAQREEYLLNPHGLIFLGTQGGGWPRPWDFGQVAGDLVDFCLLLLDVDEEGRSRGDPVHVSRLLGAVVSGSAQRGIPAGSGTEARREEASAVREPGSVPTLREWVARPPGPAHRSPDWVLAACTSLRAVGIPARVVTAFGCARDTDGGWTVEEFYDDEGLEAAGAPESRIWVWTECWMARPDLSSGYGGWQVLDPLATEGGGERSWQDALACCDLTPVRAVKEGAVAVAPGVSRLFASLNSACAVWVRSGAGPPSRASAGAEYLGNYISTKGVDGDRCEDVTRTYKYPEGSPREAEVLDGVWKERDRSEPRADLFVSLHAPSSFPLDGGAQLKVTVSNRSDEERAVRLTLGAQVLYSTGRLGARLWREERHLTLEGNRGTALPSLAPLNTHQSRALRPLSSHSVAFIQDVTAYKARATLEIPRTAVQFQPITAVIGIHNDLASSLDNCEVAIAGRGLVHRERIYRLGSVQPRGLLRKQIRLTPTHPGVLRLTARVSCGQFRNLVAFRSVNVAKAEPPA</sequence>
<evidence type="ECO:0000313" key="4">
    <source>
        <dbReference type="Ensembl" id="ENSOANP00000048259.1"/>
    </source>
</evidence>
<dbReference type="PANTHER" id="PTHR11590">
    <property type="entry name" value="PROTEIN-GLUTAMINE GAMMA-GLUTAMYLTRANSFERASE"/>
    <property type="match status" value="1"/>
</dbReference>
<dbReference type="PIRSF" id="PIRSF000459">
    <property type="entry name" value="TGM_EBP42"/>
    <property type="match status" value="1"/>
</dbReference>
<dbReference type="OMA" id="NPWGRED"/>
<evidence type="ECO:0000259" key="3">
    <source>
        <dbReference type="SMART" id="SM00460"/>
    </source>
</evidence>
<dbReference type="Ensembl" id="ENSOANT00000046996.1">
    <property type="protein sequence ID" value="ENSOANP00000048259.1"/>
    <property type="gene ID" value="ENSOANG00000037340.1"/>
</dbReference>
<evidence type="ECO:0000256" key="2">
    <source>
        <dbReference type="SAM" id="MobiDB-lite"/>
    </source>
</evidence>
<dbReference type="Gene3D" id="3.90.260.10">
    <property type="entry name" value="Transglutaminase-like"/>
    <property type="match status" value="1"/>
</dbReference>
<dbReference type="SUPFAM" id="SSF54001">
    <property type="entry name" value="Cysteine proteinases"/>
    <property type="match status" value="1"/>
</dbReference>
<dbReference type="Proteomes" id="UP000002279">
    <property type="component" value="Unplaced"/>
</dbReference>
<evidence type="ECO:0000256" key="1">
    <source>
        <dbReference type="ARBA" id="ARBA00005968"/>
    </source>
</evidence>
<dbReference type="InterPro" id="IPR008958">
    <property type="entry name" value="Transglutaminase_C"/>
</dbReference>
<dbReference type="SMART" id="SM00460">
    <property type="entry name" value="TGc"/>
    <property type="match status" value="1"/>
</dbReference>
<dbReference type="InterPro" id="IPR050779">
    <property type="entry name" value="Transglutaminase"/>
</dbReference>
<dbReference type="InterPro" id="IPR001102">
    <property type="entry name" value="Transglutaminase_N"/>
</dbReference>
<dbReference type="Bgee" id="ENSOANG00000037340">
    <property type="expression patterns" value="Expressed in fibroblast and 5 other cell types or tissues"/>
</dbReference>
<dbReference type="Pfam" id="PF01841">
    <property type="entry name" value="Transglut_core"/>
    <property type="match status" value="1"/>
</dbReference>
<keyword evidence="5" id="KW-1185">Reference proteome</keyword>
<dbReference type="SUPFAM" id="SSF81296">
    <property type="entry name" value="E set domains"/>
    <property type="match status" value="1"/>
</dbReference>
<comment type="similarity">
    <text evidence="1">Belongs to the transglutaminase superfamily. Transglutaminase family.</text>
</comment>
<evidence type="ECO:0000313" key="5">
    <source>
        <dbReference type="Proteomes" id="UP000002279"/>
    </source>
</evidence>
<accession>A0A6I8P5V1</accession>
<dbReference type="Pfam" id="PF00868">
    <property type="entry name" value="Transglut_N"/>
    <property type="match status" value="1"/>
</dbReference>
<dbReference type="InterPro" id="IPR002931">
    <property type="entry name" value="Transglutaminase-like"/>
</dbReference>
<dbReference type="InterPro" id="IPR023608">
    <property type="entry name" value="Transglutaminase_animal"/>
</dbReference>
<dbReference type="InParanoid" id="A0A6I8P5V1"/>
<name>A0A6I8P5V1_ORNAN</name>
<dbReference type="InterPro" id="IPR013783">
    <property type="entry name" value="Ig-like_fold"/>
</dbReference>
<protein>
    <recommendedName>
        <fullName evidence="3">Transglutaminase-like domain-containing protein</fullName>
    </recommendedName>
</protein>
<feature type="domain" description="Transglutaminase-like" evidence="3">
    <location>
        <begin position="260"/>
        <end position="347"/>
    </location>
</feature>
<dbReference type="InterPro" id="IPR036238">
    <property type="entry name" value="Transglutaminase_C_sf"/>
</dbReference>
<dbReference type="GeneTree" id="ENSGT01050000244866"/>
<reference evidence="4" key="1">
    <citation type="submission" date="2025-08" db="UniProtKB">
        <authorList>
            <consortium name="Ensembl"/>
        </authorList>
    </citation>
    <scope>IDENTIFICATION</scope>
    <source>
        <strain evidence="4">Glennie</strain>
    </source>
</reference>
<dbReference type="GO" id="GO:0003810">
    <property type="term" value="F:protein-glutamine gamma-glutamyltransferase activity"/>
    <property type="evidence" value="ECO:0000318"/>
    <property type="project" value="GO_Central"/>
</dbReference>
<feature type="region of interest" description="Disordered" evidence="2">
    <location>
        <begin position="224"/>
        <end position="243"/>
    </location>
</feature>
<dbReference type="Pfam" id="PF00927">
    <property type="entry name" value="Transglut_C"/>
    <property type="match status" value="2"/>
</dbReference>
<dbReference type="SUPFAM" id="SSF49309">
    <property type="entry name" value="Transglutaminase, two C-terminal domains"/>
    <property type="match status" value="2"/>
</dbReference>
<organism evidence="4 5">
    <name type="scientific">Ornithorhynchus anatinus</name>
    <name type="common">Duckbill platypus</name>
    <dbReference type="NCBI Taxonomy" id="9258"/>
    <lineage>
        <taxon>Eukaryota</taxon>
        <taxon>Metazoa</taxon>
        <taxon>Chordata</taxon>
        <taxon>Craniata</taxon>
        <taxon>Vertebrata</taxon>
        <taxon>Euteleostomi</taxon>
        <taxon>Mammalia</taxon>
        <taxon>Monotremata</taxon>
        <taxon>Ornithorhynchidae</taxon>
        <taxon>Ornithorhynchus</taxon>
    </lineage>
</organism>
<dbReference type="AlphaFoldDB" id="A0A6I8P5V1"/>
<proteinExistence type="inferred from homology"/>
<reference evidence="4" key="2">
    <citation type="submission" date="2025-09" db="UniProtKB">
        <authorList>
            <consortium name="Ensembl"/>
        </authorList>
    </citation>
    <scope>IDENTIFICATION</scope>
    <source>
        <strain evidence="4">Glennie</strain>
    </source>
</reference>
<dbReference type="PANTHER" id="PTHR11590:SF44">
    <property type="entry name" value="PROTEIN 4.2"/>
    <property type="match status" value="1"/>
</dbReference>
<dbReference type="InterPro" id="IPR014756">
    <property type="entry name" value="Ig_E-set"/>
</dbReference>
<dbReference type="InterPro" id="IPR038765">
    <property type="entry name" value="Papain-like_cys_pep_sf"/>
</dbReference>
<dbReference type="InterPro" id="IPR036985">
    <property type="entry name" value="Transglutaminase-like_sf"/>
</dbReference>
<dbReference type="FunCoup" id="A0A6I8P5V1">
    <property type="interactions" value="36"/>
</dbReference>
<dbReference type="Gene3D" id="2.60.40.10">
    <property type="entry name" value="Immunoglobulins"/>
    <property type="match status" value="3"/>
</dbReference>